<dbReference type="GO" id="GO:0016740">
    <property type="term" value="F:transferase activity"/>
    <property type="evidence" value="ECO:0007669"/>
    <property type="project" value="UniProtKB-KW"/>
</dbReference>
<comment type="caution">
    <text evidence="3">The sequence shown here is derived from an EMBL/GenBank/DDBJ whole genome shotgun (WGS) entry which is preliminary data.</text>
</comment>
<dbReference type="PANTHER" id="PTHR43777:SF1">
    <property type="entry name" value="MOLYBDENUM COFACTOR CYTIDYLYLTRANSFERASE"/>
    <property type="match status" value="1"/>
</dbReference>
<dbReference type="SUPFAM" id="SSF53448">
    <property type="entry name" value="Nucleotide-diphospho-sugar transferases"/>
    <property type="match status" value="1"/>
</dbReference>
<feature type="domain" description="MobA-like NTP transferase" evidence="2">
    <location>
        <begin position="18"/>
        <end position="182"/>
    </location>
</feature>
<keyword evidence="1" id="KW-0460">Magnesium</keyword>
<protein>
    <submittedName>
        <fullName evidence="3">NTP transferase domain-containing protein</fullName>
    </submittedName>
</protein>
<keyword evidence="3" id="KW-0808">Transferase</keyword>
<evidence type="ECO:0000259" key="2">
    <source>
        <dbReference type="Pfam" id="PF12804"/>
    </source>
</evidence>
<evidence type="ECO:0000256" key="1">
    <source>
        <dbReference type="ARBA" id="ARBA00022842"/>
    </source>
</evidence>
<reference evidence="4" key="1">
    <citation type="journal article" date="2019" name="Int. J. Syst. Evol. Microbiol.">
        <title>The Global Catalogue of Microorganisms (GCM) 10K type strain sequencing project: providing services to taxonomists for standard genome sequencing and annotation.</title>
        <authorList>
            <consortium name="The Broad Institute Genomics Platform"/>
            <consortium name="The Broad Institute Genome Sequencing Center for Infectious Disease"/>
            <person name="Wu L."/>
            <person name="Ma J."/>
        </authorList>
    </citation>
    <scope>NUCLEOTIDE SEQUENCE [LARGE SCALE GENOMIC DNA]</scope>
    <source>
        <strain evidence="4">KCTC 42986</strain>
    </source>
</reference>
<accession>A0ABV7F613</accession>
<gene>
    <name evidence="3" type="ORF">ACFOFO_21710</name>
</gene>
<dbReference type="EMBL" id="JBHRTP010000082">
    <property type="protein sequence ID" value="MFC3110544.1"/>
    <property type="molecule type" value="Genomic_DNA"/>
</dbReference>
<evidence type="ECO:0000313" key="4">
    <source>
        <dbReference type="Proteomes" id="UP001595530"/>
    </source>
</evidence>
<sequence length="206" mass="21259">MNDRTDQGARLRMAKYPAILLAAGQGARFDPSGLQDKLLQVLPSGVTVAGASASHLLAAVPTVVAVLRPGADQLAAILQSQGCVVTTCPNPGDGMAMSLAHGLRHALAHTPDAKGCLIALADMPYLRPATLQALLAALEAGADIAAPVHHGQRGNPVGFSCRHLPRLLQLQGDQGARSLLKACAVTEVEVDDPGILHDIDTPADLT</sequence>
<name>A0ABV7F613_9BURK</name>
<dbReference type="Gene3D" id="3.90.550.10">
    <property type="entry name" value="Spore Coat Polysaccharide Biosynthesis Protein SpsA, Chain A"/>
    <property type="match status" value="1"/>
</dbReference>
<evidence type="ECO:0000313" key="3">
    <source>
        <dbReference type="EMBL" id="MFC3110544.1"/>
    </source>
</evidence>
<keyword evidence="4" id="KW-1185">Reference proteome</keyword>
<dbReference type="Pfam" id="PF12804">
    <property type="entry name" value="NTP_transf_3"/>
    <property type="match status" value="1"/>
</dbReference>
<dbReference type="Proteomes" id="UP001595530">
    <property type="component" value="Unassembled WGS sequence"/>
</dbReference>
<dbReference type="InterPro" id="IPR029044">
    <property type="entry name" value="Nucleotide-diphossugar_trans"/>
</dbReference>
<dbReference type="RefSeq" id="WP_390327201.1">
    <property type="nucleotide sequence ID" value="NZ_JBHRTP010000082.1"/>
</dbReference>
<dbReference type="CDD" id="cd04182">
    <property type="entry name" value="GT_2_like_f"/>
    <property type="match status" value="1"/>
</dbReference>
<proteinExistence type="predicted"/>
<dbReference type="PANTHER" id="PTHR43777">
    <property type="entry name" value="MOLYBDENUM COFACTOR CYTIDYLYLTRANSFERASE"/>
    <property type="match status" value="1"/>
</dbReference>
<organism evidence="3 4">
    <name type="scientific">Undibacterium arcticum</name>
    <dbReference type="NCBI Taxonomy" id="1762892"/>
    <lineage>
        <taxon>Bacteria</taxon>
        <taxon>Pseudomonadati</taxon>
        <taxon>Pseudomonadota</taxon>
        <taxon>Betaproteobacteria</taxon>
        <taxon>Burkholderiales</taxon>
        <taxon>Oxalobacteraceae</taxon>
        <taxon>Undibacterium</taxon>
    </lineage>
</organism>
<dbReference type="InterPro" id="IPR025877">
    <property type="entry name" value="MobA-like_NTP_Trfase"/>
</dbReference>